<name>A0A5Q2F1W6_9CAUD</name>
<accession>A0A5Q2F1W6</accession>
<reference evidence="1 2" key="1">
    <citation type="submission" date="2019-09" db="EMBL/GenBank/DDBJ databases">
        <title>Transcriptional response of Serratia to Siphovirus infection.</title>
        <authorList>
            <person name="Malone L.M."/>
            <person name="Fineran P.C."/>
        </authorList>
    </citation>
    <scope>NUCLEOTIDE SEQUENCE [LARGE SCALE GENOMIC DNA]</scope>
</reference>
<dbReference type="RefSeq" id="YP_010000039.1">
    <property type="nucleotide sequence ID" value="NC_053012.1"/>
</dbReference>
<dbReference type="EMBL" id="MN505213">
    <property type="protein sequence ID" value="QGF20884.1"/>
    <property type="molecule type" value="Genomic_DNA"/>
</dbReference>
<organism evidence="1 2">
    <name type="scientific">Serratia phage JS26</name>
    <dbReference type="NCBI Taxonomy" id="2315217"/>
    <lineage>
        <taxon>Viruses</taxon>
        <taxon>Duplodnaviria</taxon>
        <taxon>Heunggongvirae</taxon>
        <taxon>Uroviricota</taxon>
        <taxon>Caudoviricetes</taxon>
        <taxon>Casjensviridae</taxon>
        <taxon>Dunedinvirus</taxon>
        <taxon>Dunedinvirus JS26</taxon>
    </lineage>
</organism>
<evidence type="ECO:0000313" key="1">
    <source>
        <dbReference type="EMBL" id="QGF20884.1"/>
    </source>
</evidence>
<dbReference type="KEGG" id="vg:62682679"/>
<keyword evidence="2" id="KW-1185">Reference proteome</keyword>
<sequence length="262" mass="29533">MAKLKDLVFVEHGPDGGKFEMTVPCKVDPKSGIFMGRVSEEFKDQVAGMKAKDLLGNNNCIATQTCWERNEQRHYVISDTLENLQARIRQVIKANLETTVTTEWVIAYAMESTCHYWQMPDGSIRTNGADSKDKGHWSHDARHPGSGVGAPYSIGLFVKLLAKETHVNRAGTVTVKYVRPKTEYGTQARKLTEWNHMHEAQYAPKAVEIPYTEEAAEFFNNMIEGLCKMSQVMHGFFKDQEQVQQAIENKAGVFPRLGYTGV</sequence>
<evidence type="ECO:0000313" key="2">
    <source>
        <dbReference type="Proteomes" id="UP000345177"/>
    </source>
</evidence>
<protein>
    <submittedName>
        <fullName evidence="1">Uncharacterized protein</fullName>
    </submittedName>
</protein>
<dbReference type="Proteomes" id="UP000345177">
    <property type="component" value="Segment"/>
</dbReference>
<proteinExistence type="predicted"/>
<dbReference type="GeneID" id="62682679"/>